<dbReference type="AlphaFoldDB" id="A0A0C9ZTW4"/>
<dbReference type="InParanoid" id="A0A0C9ZTW4"/>
<dbReference type="OrthoDB" id="27537at2759"/>
<keyword evidence="2" id="KW-0677">Repeat</keyword>
<dbReference type="InterPro" id="IPR020472">
    <property type="entry name" value="WD40_PAC1"/>
</dbReference>
<dbReference type="InterPro" id="IPR001680">
    <property type="entry name" value="WD40_rpt"/>
</dbReference>
<dbReference type="PROSITE" id="PS50082">
    <property type="entry name" value="WD_REPEATS_2"/>
    <property type="match status" value="3"/>
</dbReference>
<gene>
    <name evidence="4" type="ORF">CY34DRAFT_85575</name>
</gene>
<reference evidence="5" key="2">
    <citation type="submission" date="2015-01" db="EMBL/GenBank/DDBJ databases">
        <title>Evolutionary Origins and Diversification of the Mycorrhizal Mutualists.</title>
        <authorList>
            <consortium name="DOE Joint Genome Institute"/>
            <consortium name="Mycorrhizal Genomics Consortium"/>
            <person name="Kohler A."/>
            <person name="Kuo A."/>
            <person name="Nagy L.G."/>
            <person name="Floudas D."/>
            <person name="Copeland A."/>
            <person name="Barry K.W."/>
            <person name="Cichocki N."/>
            <person name="Veneault-Fourrey C."/>
            <person name="LaButti K."/>
            <person name="Lindquist E.A."/>
            <person name="Lipzen A."/>
            <person name="Lundell T."/>
            <person name="Morin E."/>
            <person name="Murat C."/>
            <person name="Riley R."/>
            <person name="Ohm R."/>
            <person name="Sun H."/>
            <person name="Tunlid A."/>
            <person name="Henrissat B."/>
            <person name="Grigoriev I.V."/>
            <person name="Hibbett D.S."/>
            <person name="Martin F."/>
        </authorList>
    </citation>
    <scope>NUCLEOTIDE SEQUENCE [LARGE SCALE GENOMIC DNA]</scope>
    <source>
        <strain evidence="5">UH-Slu-Lm8-n1</strain>
    </source>
</reference>
<dbReference type="PRINTS" id="PR00320">
    <property type="entry name" value="GPROTEINBRPT"/>
</dbReference>
<evidence type="ECO:0000256" key="1">
    <source>
        <dbReference type="ARBA" id="ARBA00022574"/>
    </source>
</evidence>
<dbReference type="SUPFAM" id="SSF50978">
    <property type="entry name" value="WD40 repeat-like"/>
    <property type="match status" value="1"/>
</dbReference>
<feature type="repeat" description="WD" evidence="3">
    <location>
        <begin position="28"/>
        <end position="63"/>
    </location>
</feature>
<evidence type="ECO:0000256" key="3">
    <source>
        <dbReference type="PROSITE-ProRule" id="PRU00221"/>
    </source>
</evidence>
<dbReference type="Proteomes" id="UP000054485">
    <property type="component" value="Unassembled WGS sequence"/>
</dbReference>
<protein>
    <recommendedName>
        <fullName evidence="6">Guanine nucleotide-binding protein subunit beta-like protein</fullName>
    </recommendedName>
</protein>
<dbReference type="GO" id="GO:1990234">
    <property type="term" value="C:transferase complex"/>
    <property type="evidence" value="ECO:0007669"/>
    <property type="project" value="UniProtKB-ARBA"/>
</dbReference>
<sequence length="163" mass="18169">STDGVFVMSGSWDGIARVWDQIATLDSLDGHTNFVNAITLSRNDRLLASISEDKTARLWNLDTNLQVGPPLQHDHWVQCAALSADGQVLVTGGYEQNIYAWDIRAILNKTGLEDLLLPIAHVNLIMRDMSINVFNNFTNVVPPDRRNTTSIYSCPSNTPEVFR</sequence>
<dbReference type="PANTHER" id="PTHR22847:SF637">
    <property type="entry name" value="WD REPEAT DOMAIN 5B"/>
    <property type="match status" value="1"/>
</dbReference>
<dbReference type="STRING" id="930992.A0A0C9ZTW4"/>
<accession>A0A0C9ZTW4</accession>
<dbReference type="SMART" id="SM00320">
    <property type="entry name" value="WD40"/>
    <property type="match status" value="2"/>
</dbReference>
<dbReference type="PANTHER" id="PTHR22847">
    <property type="entry name" value="WD40 REPEAT PROTEIN"/>
    <property type="match status" value="1"/>
</dbReference>
<proteinExistence type="predicted"/>
<organism evidence="4 5">
    <name type="scientific">Suillus luteus UH-Slu-Lm8-n1</name>
    <dbReference type="NCBI Taxonomy" id="930992"/>
    <lineage>
        <taxon>Eukaryota</taxon>
        <taxon>Fungi</taxon>
        <taxon>Dikarya</taxon>
        <taxon>Basidiomycota</taxon>
        <taxon>Agaricomycotina</taxon>
        <taxon>Agaricomycetes</taxon>
        <taxon>Agaricomycetidae</taxon>
        <taxon>Boletales</taxon>
        <taxon>Suillineae</taxon>
        <taxon>Suillaceae</taxon>
        <taxon>Suillus</taxon>
    </lineage>
</organism>
<dbReference type="Gene3D" id="2.130.10.10">
    <property type="entry name" value="YVTN repeat-like/Quinoprotein amine dehydrogenase"/>
    <property type="match status" value="1"/>
</dbReference>
<dbReference type="HOGENOM" id="CLU_1631123_0_0_1"/>
<evidence type="ECO:0000313" key="4">
    <source>
        <dbReference type="EMBL" id="KIK41365.1"/>
    </source>
</evidence>
<evidence type="ECO:0000313" key="5">
    <source>
        <dbReference type="Proteomes" id="UP000054485"/>
    </source>
</evidence>
<keyword evidence="5" id="KW-1185">Reference proteome</keyword>
<dbReference type="InterPro" id="IPR019775">
    <property type="entry name" value="WD40_repeat_CS"/>
</dbReference>
<name>A0A0C9ZTW4_9AGAM</name>
<evidence type="ECO:0008006" key="6">
    <source>
        <dbReference type="Google" id="ProtNLM"/>
    </source>
</evidence>
<reference evidence="4 5" key="1">
    <citation type="submission" date="2014-04" db="EMBL/GenBank/DDBJ databases">
        <authorList>
            <consortium name="DOE Joint Genome Institute"/>
            <person name="Kuo A."/>
            <person name="Ruytinx J."/>
            <person name="Rineau F."/>
            <person name="Colpaert J."/>
            <person name="Kohler A."/>
            <person name="Nagy L.G."/>
            <person name="Floudas D."/>
            <person name="Copeland A."/>
            <person name="Barry K.W."/>
            <person name="Cichocki N."/>
            <person name="Veneault-Fourrey C."/>
            <person name="LaButti K."/>
            <person name="Lindquist E.A."/>
            <person name="Lipzen A."/>
            <person name="Lundell T."/>
            <person name="Morin E."/>
            <person name="Murat C."/>
            <person name="Sun H."/>
            <person name="Tunlid A."/>
            <person name="Henrissat B."/>
            <person name="Grigoriev I.V."/>
            <person name="Hibbett D.S."/>
            <person name="Martin F."/>
            <person name="Nordberg H.P."/>
            <person name="Cantor M.N."/>
            <person name="Hua S.X."/>
        </authorList>
    </citation>
    <scope>NUCLEOTIDE SEQUENCE [LARGE SCALE GENOMIC DNA]</scope>
    <source>
        <strain evidence="4 5">UH-Slu-Lm8-n1</strain>
    </source>
</reference>
<dbReference type="PROSITE" id="PS00678">
    <property type="entry name" value="WD_REPEATS_1"/>
    <property type="match status" value="1"/>
</dbReference>
<dbReference type="PROSITE" id="PS50294">
    <property type="entry name" value="WD_REPEATS_REGION"/>
    <property type="match status" value="1"/>
</dbReference>
<dbReference type="EMBL" id="KN835271">
    <property type="protein sequence ID" value="KIK41365.1"/>
    <property type="molecule type" value="Genomic_DNA"/>
</dbReference>
<dbReference type="InterPro" id="IPR015943">
    <property type="entry name" value="WD40/YVTN_repeat-like_dom_sf"/>
</dbReference>
<evidence type="ECO:0000256" key="2">
    <source>
        <dbReference type="ARBA" id="ARBA00022737"/>
    </source>
</evidence>
<dbReference type="Pfam" id="PF00400">
    <property type="entry name" value="WD40"/>
    <property type="match status" value="3"/>
</dbReference>
<feature type="repeat" description="WD" evidence="3">
    <location>
        <begin position="70"/>
        <end position="104"/>
    </location>
</feature>
<dbReference type="InterPro" id="IPR036322">
    <property type="entry name" value="WD40_repeat_dom_sf"/>
</dbReference>
<keyword evidence="1 3" id="KW-0853">WD repeat</keyword>
<feature type="non-terminal residue" evidence="4">
    <location>
        <position position="163"/>
    </location>
</feature>
<feature type="repeat" description="WD" evidence="3">
    <location>
        <begin position="1"/>
        <end position="20"/>
    </location>
</feature>